<dbReference type="PANTHER" id="PTHR41260">
    <property type="entry name" value="PROTEIN ECSC"/>
    <property type="match status" value="1"/>
</dbReference>
<dbReference type="InterPro" id="IPR024787">
    <property type="entry name" value="EcsC"/>
</dbReference>
<protein>
    <submittedName>
        <fullName evidence="1">Protein EcsC</fullName>
    </submittedName>
</protein>
<dbReference type="Proteomes" id="UP001055091">
    <property type="component" value="Unassembled WGS sequence"/>
</dbReference>
<evidence type="ECO:0000313" key="2">
    <source>
        <dbReference type="Proteomes" id="UP001055091"/>
    </source>
</evidence>
<name>A0A413X048_9FIRM</name>
<dbReference type="EMBL" id="BQNJ01000001">
    <property type="protein sequence ID" value="GKH00029.1"/>
    <property type="molecule type" value="Genomic_DNA"/>
</dbReference>
<accession>A0A413X048</accession>
<reference evidence="1" key="1">
    <citation type="submission" date="2022-01" db="EMBL/GenBank/DDBJ databases">
        <title>Novel bile acid biosynthetic pathways are enriched in the microbiome of centenarians.</title>
        <authorList>
            <person name="Sato Y."/>
            <person name="Atarashi K."/>
            <person name="Plichta R.D."/>
            <person name="Arai Y."/>
            <person name="Sasajima S."/>
            <person name="Kearney M.S."/>
            <person name="Suda W."/>
            <person name="Takeshita K."/>
            <person name="Sasaki T."/>
            <person name="Okamoto S."/>
            <person name="Skelly N.A."/>
            <person name="Okamura Y."/>
            <person name="Vlamakis H."/>
            <person name="Li Y."/>
            <person name="Tanoue T."/>
            <person name="Takei H."/>
            <person name="Nittono H."/>
            <person name="Narushima S."/>
            <person name="Irie J."/>
            <person name="Itoh H."/>
            <person name="Moriya K."/>
            <person name="Sugiura Y."/>
            <person name="Suematsu M."/>
            <person name="Moritoki N."/>
            <person name="Shibata S."/>
            <person name="Littman R.D."/>
            <person name="Fischbach A.M."/>
            <person name="Uwamino Y."/>
            <person name="Inoue T."/>
            <person name="Honda A."/>
            <person name="Hattori M."/>
            <person name="Murai T."/>
            <person name="Xavier J.R."/>
            <person name="Hirose N."/>
            <person name="Honda K."/>
        </authorList>
    </citation>
    <scope>NUCLEOTIDE SEQUENCE</scope>
    <source>
        <strain evidence="1">CE91-St55</strain>
    </source>
</reference>
<gene>
    <name evidence="1" type="primary">ecsC</name>
    <name evidence="1" type="ORF">CE91St55_20100</name>
</gene>
<dbReference type="PANTHER" id="PTHR41260:SF1">
    <property type="entry name" value="PROTEIN ECSC"/>
    <property type="match status" value="1"/>
</dbReference>
<dbReference type="RefSeq" id="WP_022033120.1">
    <property type="nucleotide sequence ID" value="NZ_BQNJ01000001.1"/>
</dbReference>
<sequence length="274" mass="30658">MEFPGKRPGKKRTALEKEWAALERSEARFVERQKEKGPSPINQKLDQVVPDQLKGTLDAAFYKAFQLVFEKGGTVIEKTYRKEDGEYRQKLNAYAAELKESRKNLKAFSRQAGATKAKNLLISGVEGIGTGVFGIGIPDIPLFTGVILKSLYEIAVSYGYAYESGREQVFLLEIIKTALERGGELAEDNERINRWIEGTGSLEEKQVVMRKAANRLSEELLYMKFVQGLPIIGIAGGLSDCVYLKRITDYAELKYRRRFLQDRYAAKGGAGNGG</sequence>
<dbReference type="AlphaFoldDB" id="A0A413X048"/>
<comment type="caution">
    <text evidence="1">The sequence shown here is derived from an EMBL/GenBank/DDBJ whole genome shotgun (WGS) entry which is preliminary data.</text>
</comment>
<proteinExistence type="predicted"/>
<dbReference type="Pfam" id="PF12787">
    <property type="entry name" value="EcsC"/>
    <property type="match status" value="1"/>
</dbReference>
<organism evidence="1 2">
    <name type="scientific">Hungatella hathewayi</name>
    <dbReference type="NCBI Taxonomy" id="154046"/>
    <lineage>
        <taxon>Bacteria</taxon>
        <taxon>Bacillati</taxon>
        <taxon>Bacillota</taxon>
        <taxon>Clostridia</taxon>
        <taxon>Lachnospirales</taxon>
        <taxon>Lachnospiraceae</taxon>
        <taxon>Hungatella</taxon>
    </lineage>
</organism>
<evidence type="ECO:0000313" key="1">
    <source>
        <dbReference type="EMBL" id="GKH00029.1"/>
    </source>
</evidence>